<evidence type="ECO:0000256" key="3">
    <source>
        <dbReference type="ARBA" id="ARBA00011583"/>
    </source>
</evidence>
<evidence type="ECO:0000256" key="7">
    <source>
        <dbReference type="RuleBase" id="RU003908"/>
    </source>
</evidence>
<dbReference type="Gene3D" id="3.30.450.30">
    <property type="entry name" value="Dynein light chain 2a, cytoplasmic"/>
    <property type="match status" value="1"/>
</dbReference>
<gene>
    <name evidence="10" type="primary">LOC106463640</name>
</gene>
<comment type="similarity">
    <text evidence="2 8">Belongs to the profilin family.</text>
</comment>
<dbReference type="PANTHER" id="PTHR11604:SF0">
    <property type="entry name" value="PROFILIN"/>
    <property type="match status" value="1"/>
</dbReference>
<accession>A0ABM1BCC1</accession>
<proteinExistence type="inferred from homology"/>
<sequence length="131" mass="14473">MSWQNYVDNQICNQVECRIAVIAGLQNGGIWAKYEMGSNTPITETEVRSIIEKMKSNPTLFQETGIHIGAEKYICLKAEDNLLRGRKGSSALCIVTTEQCLIAAATTDGVPPGRLNMVVERLGDYLRMSGY</sequence>
<evidence type="ECO:0000313" key="10">
    <source>
        <dbReference type="RefSeq" id="XP_013779145.1"/>
    </source>
</evidence>
<dbReference type="InterPro" id="IPR036140">
    <property type="entry name" value="PFN_sf"/>
</dbReference>
<dbReference type="CDD" id="cd00148">
    <property type="entry name" value="PROF"/>
    <property type="match status" value="1"/>
</dbReference>
<organism evidence="9 10">
    <name type="scientific">Limulus polyphemus</name>
    <name type="common">Atlantic horseshoe crab</name>
    <dbReference type="NCBI Taxonomy" id="6850"/>
    <lineage>
        <taxon>Eukaryota</taxon>
        <taxon>Metazoa</taxon>
        <taxon>Ecdysozoa</taxon>
        <taxon>Arthropoda</taxon>
        <taxon>Chelicerata</taxon>
        <taxon>Merostomata</taxon>
        <taxon>Xiphosura</taxon>
        <taxon>Limulidae</taxon>
        <taxon>Limulus</taxon>
    </lineage>
</organism>
<dbReference type="PROSITE" id="PS00414">
    <property type="entry name" value="PROFILIN"/>
    <property type="match status" value="1"/>
</dbReference>
<name>A0ABM1BCC1_LIMPO</name>
<dbReference type="InterPro" id="IPR027310">
    <property type="entry name" value="Profilin_CS"/>
</dbReference>
<dbReference type="InterPro" id="IPR048278">
    <property type="entry name" value="PFN"/>
</dbReference>
<reference evidence="10" key="1">
    <citation type="submission" date="2025-08" db="UniProtKB">
        <authorList>
            <consortium name="RefSeq"/>
        </authorList>
    </citation>
    <scope>IDENTIFICATION</scope>
    <source>
        <tissue evidence="10">Muscle</tissue>
    </source>
</reference>
<dbReference type="PRINTS" id="PR01640">
    <property type="entry name" value="PROFILINPLNT"/>
</dbReference>
<evidence type="ECO:0000256" key="1">
    <source>
        <dbReference type="ARBA" id="ARBA00004245"/>
    </source>
</evidence>
<dbReference type="PANTHER" id="PTHR11604">
    <property type="entry name" value="PROFILIN"/>
    <property type="match status" value="1"/>
</dbReference>
<keyword evidence="4" id="KW-0963">Cytoplasm</keyword>
<evidence type="ECO:0000313" key="9">
    <source>
        <dbReference type="Proteomes" id="UP000694941"/>
    </source>
</evidence>
<evidence type="ECO:0000256" key="6">
    <source>
        <dbReference type="ARBA" id="ARBA00023212"/>
    </source>
</evidence>
<dbReference type="SMART" id="SM00392">
    <property type="entry name" value="PROF"/>
    <property type="match status" value="1"/>
</dbReference>
<keyword evidence="9" id="KW-1185">Reference proteome</keyword>
<dbReference type="PRINTS" id="PR00392">
    <property type="entry name" value="PROFILIN"/>
</dbReference>
<evidence type="ECO:0000256" key="4">
    <source>
        <dbReference type="ARBA" id="ARBA00022490"/>
    </source>
</evidence>
<dbReference type="Pfam" id="PF00235">
    <property type="entry name" value="Profilin"/>
    <property type="match status" value="1"/>
</dbReference>
<evidence type="ECO:0000256" key="8">
    <source>
        <dbReference type="RuleBase" id="RU003909"/>
    </source>
</evidence>
<dbReference type="SUPFAM" id="SSF55770">
    <property type="entry name" value="Profilin (actin-binding protein)"/>
    <property type="match status" value="1"/>
</dbReference>
<dbReference type="GeneID" id="106463640"/>
<comment type="subcellular location">
    <subcellularLocation>
        <location evidence="1">Cytoplasm</location>
        <location evidence="1">Cytoskeleton</location>
    </subcellularLocation>
</comment>
<evidence type="ECO:0000256" key="5">
    <source>
        <dbReference type="ARBA" id="ARBA00023203"/>
    </source>
</evidence>
<dbReference type="InterPro" id="IPR005455">
    <property type="entry name" value="PFN_euk"/>
</dbReference>
<evidence type="ECO:0000256" key="2">
    <source>
        <dbReference type="ARBA" id="ARBA00010058"/>
    </source>
</evidence>
<keyword evidence="6 7" id="KW-0206">Cytoskeleton</keyword>
<protein>
    <recommendedName>
        <fullName evidence="8">Profilin</fullName>
    </recommendedName>
</protein>
<comment type="function">
    <text evidence="7">Binds to actin and affects the structure of the cytoskeleton. At high concentrations, profilin prevents the polymerization of actin, whereas it enhances it at low concentrations.</text>
</comment>
<keyword evidence="5 8" id="KW-0009">Actin-binding</keyword>
<dbReference type="RefSeq" id="XP_013779145.1">
    <property type="nucleotide sequence ID" value="XM_013923691.2"/>
</dbReference>
<dbReference type="Proteomes" id="UP000694941">
    <property type="component" value="Unplaced"/>
</dbReference>
<comment type="subunit">
    <text evidence="3 7">Occurs in many kinds of cells as a complex with monomeric actin in a 1:1 ratio.</text>
</comment>